<accession>A0ACC2A9A6</accession>
<evidence type="ECO:0000313" key="2">
    <source>
        <dbReference type="Proteomes" id="UP001162992"/>
    </source>
</evidence>
<dbReference type="Proteomes" id="UP001162992">
    <property type="component" value="Chromosome 23"/>
</dbReference>
<evidence type="ECO:0000313" key="1">
    <source>
        <dbReference type="EMBL" id="KAJ7514085.1"/>
    </source>
</evidence>
<name>A0ACC2A9A6_DIPCM</name>
<proteinExistence type="predicted"/>
<sequence>MLGLRGITIISKVLFYQIKTILSLRRQKQVIRLSFSLLSKGGQGATVVNVSAMASEYLSGPPTHTSETDRAESRDDSDKFPTICGSLQRNLKLVFRWLTNS</sequence>
<organism evidence="1 2">
    <name type="scientific">Diphasiastrum complanatum</name>
    <name type="common">Issler's clubmoss</name>
    <name type="synonym">Lycopodium complanatum</name>
    <dbReference type="NCBI Taxonomy" id="34168"/>
    <lineage>
        <taxon>Eukaryota</taxon>
        <taxon>Viridiplantae</taxon>
        <taxon>Streptophyta</taxon>
        <taxon>Embryophyta</taxon>
        <taxon>Tracheophyta</taxon>
        <taxon>Lycopodiopsida</taxon>
        <taxon>Lycopodiales</taxon>
        <taxon>Lycopodiaceae</taxon>
        <taxon>Lycopodioideae</taxon>
        <taxon>Diphasiastrum</taxon>
    </lineage>
</organism>
<reference evidence="2" key="1">
    <citation type="journal article" date="2024" name="Proc. Natl. Acad. Sci. U.S.A.">
        <title>Extraordinary preservation of gene collinearity over three hundred million years revealed in homosporous lycophytes.</title>
        <authorList>
            <person name="Li C."/>
            <person name="Wickell D."/>
            <person name="Kuo L.Y."/>
            <person name="Chen X."/>
            <person name="Nie B."/>
            <person name="Liao X."/>
            <person name="Peng D."/>
            <person name="Ji J."/>
            <person name="Jenkins J."/>
            <person name="Williams M."/>
            <person name="Shu S."/>
            <person name="Plott C."/>
            <person name="Barry K."/>
            <person name="Rajasekar S."/>
            <person name="Grimwood J."/>
            <person name="Han X."/>
            <person name="Sun S."/>
            <person name="Hou Z."/>
            <person name="He W."/>
            <person name="Dai G."/>
            <person name="Sun C."/>
            <person name="Schmutz J."/>
            <person name="Leebens-Mack J.H."/>
            <person name="Li F.W."/>
            <person name="Wang L."/>
        </authorList>
    </citation>
    <scope>NUCLEOTIDE SEQUENCE [LARGE SCALE GENOMIC DNA]</scope>
    <source>
        <strain evidence="2">cv. PW_Plant_1</strain>
    </source>
</reference>
<gene>
    <name evidence="1" type="ORF">O6H91_23G026800</name>
</gene>
<dbReference type="EMBL" id="CM055114">
    <property type="protein sequence ID" value="KAJ7514085.1"/>
    <property type="molecule type" value="Genomic_DNA"/>
</dbReference>
<keyword evidence="2" id="KW-1185">Reference proteome</keyword>
<comment type="caution">
    <text evidence="1">The sequence shown here is derived from an EMBL/GenBank/DDBJ whole genome shotgun (WGS) entry which is preliminary data.</text>
</comment>
<protein>
    <submittedName>
        <fullName evidence="1">Uncharacterized protein</fullName>
    </submittedName>
</protein>